<proteinExistence type="predicted"/>
<keyword evidence="4 9" id="KW-0808">Transferase</keyword>
<dbReference type="PANTHER" id="PTHR43877">
    <property type="entry name" value="AMINOALKYLPHOSPHONATE N-ACETYLTRANSFERASE-RELATED-RELATED"/>
    <property type="match status" value="1"/>
</dbReference>
<sequence>MDLDVTIREMRGLDQDVWLGMYRKLWPKFSDEALLAEIGRINKSSKRSAFLAEAEGRAVGFAEYGLRDYANGCNSQPVPFLEGVWVDDAYRGQGIARALIEFLLMRAKRAGFVEFGSDVELSNYSSQLMHERLGFEQTEKVIYYRKVLEP</sequence>
<evidence type="ECO:0000256" key="8">
    <source>
        <dbReference type="ARBA" id="ARBA00048923"/>
    </source>
</evidence>
<dbReference type="GO" id="GO:0046677">
    <property type="term" value="P:response to antibiotic"/>
    <property type="evidence" value="ECO:0007669"/>
    <property type="project" value="UniProtKB-KW"/>
</dbReference>
<dbReference type="InterPro" id="IPR024170">
    <property type="entry name" value="Aminoglycoside_N6-AcTrfrase"/>
</dbReference>
<evidence type="ECO:0000256" key="3">
    <source>
        <dbReference type="ARBA" id="ARBA00017677"/>
    </source>
</evidence>
<dbReference type="InterPro" id="IPR016181">
    <property type="entry name" value="Acyl_CoA_acyltransferase"/>
</dbReference>
<dbReference type="Gene3D" id="3.40.630.30">
    <property type="match status" value="1"/>
</dbReference>
<dbReference type="PIRSF" id="PIRSF000452">
    <property type="entry name" value="6-N-acetyltransf"/>
    <property type="match status" value="1"/>
</dbReference>
<gene>
    <name evidence="11" type="primary">aac</name>
    <name evidence="11" type="ORF">GCM10011498_24890</name>
</gene>
<reference evidence="11" key="2">
    <citation type="submission" date="2020-09" db="EMBL/GenBank/DDBJ databases">
        <authorList>
            <person name="Sun Q."/>
            <person name="Zhou Y."/>
        </authorList>
    </citation>
    <scope>NUCLEOTIDE SEQUENCE</scope>
    <source>
        <strain evidence="11">CGMCC 1.15880</strain>
    </source>
</reference>
<dbReference type="AlphaFoldDB" id="A0A916QZQ6"/>
<accession>A0A916QZQ6</accession>
<dbReference type="EMBL" id="BMKA01000003">
    <property type="protein sequence ID" value="GGA23088.1"/>
    <property type="molecule type" value="Genomic_DNA"/>
</dbReference>
<name>A0A916QZQ6_9RHOB</name>
<comment type="catalytic activity">
    <reaction evidence="8 9">
        <text>kanamycin B + acetyl-CoA = N(6')-acetylkanamycin B + CoA + H(+)</text>
        <dbReference type="Rhea" id="RHEA:16449"/>
        <dbReference type="ChEBI" id="CHEBI:15378"/>
        <dbReference type="ChEBI" id="CHEBI:57287"/>
        <dbReference type="ChEBI" id="CHEBI:57288"/>
        <dbReference type="ChEBI" id="CHEBI:58390"/>
        <dbReference type="ChEBI" id="CHEBI:58549"/>
        <dbReference type="EC" id="2.3.1.82"/>
    </reaction>
</comment>
<dbReference type="Pfam" id="PF00583">
    <property type="entry name" value="Acetyltransf_1"/>
    <property type="match status" value="1"/>
</dbReference>
<dbReference type="EC" id="2.3.1.82" evidence="2 9"/>
<evidence type="ECO:0000259" key="10">
    <source>
        <dbReference type="PROSITE" id="PS51186"/>
    </source>
</evidence>
<keyword evidence="12" id="KW-1185">Reference proteome</keyword>
<keyword evidence="6 9" id="KW-0012">Acyltransferase</keyword>
<dbReference type="InterPro" id="IPR000182">
    <property type="entry name" value="GNAT_dom"/>
</dbReference>
<evidence type="ECO:0000256" key="4">
    <source>
        <dbReference type="ARBA" id="ARBA00022679"/>
    </source>
</evidence>
<organism evidence="11 12">
    <name type="scientific">Neptunicoccus cionae</name>
    <dbReference type="NCBI Taxonomy" id="2035344"/>
    <lineage>
        <taxon>Bacteria</taxon>
        <taxon>Pseudomonadati</taxon>
        <taxon>Pseudomonadota</taxon>
        <taxon>Alphaproteobacteria</taxon>
        <taxon>Rhodobacterales</taxon>
        <taxon>Paracoccaceae</taxon>
        <taxon>Neptunicoccus</taxon>
    </lineage>
</organism>
<evidence type="ECO:0000256" key="7">
    <source>
        <dbReference type="ARBA" id="ARBA00029660"/>
    </source>
</evidence>
<protein>
    <recommendedName>
        <fullName evidence="3 9">Aminoglycoside N(6')-acetyltransferase type 1</fullName>
        <ecNumber evidence="2 9">2.3.1.82</ecNumber>
    </recommendedName>
    <alternativeName>
        <fullName evidence="7 9">Aminoglycoside resistance protein</fullName>
    </alternativeName>
</protein>
<comment type="subunit">
    <text evidence="1 9">Homodimer.</text>
</comment>
<dbReference type="CDD" id="cd04301">
    <property type="entry name" value="NAT_SF"/>
    <property type="match status" value="1"/>
</dbReference>
<evidence type="ECO:0000256" key="9">
    <source>
        <dbReference type="PIRNR" id="PIRNR000452"/>
    </source>
</evidence>
<dbReference type="RefSeq" id="WP_188675737.1">
    <property type="nucleotide sequence ID" value="NZ_BMKA01000003.1"/>
</dbReference>
<dbReference type="InterPro" id="IPR050832">
    <property type="entry name" value="Bact_Acetyltransf"/>
</dbReference>
<dbReference type="Proteomes" id="UP000628017">
    <property type="component" value="Unassembled WGS sequence"/>
</dbReference>
<comment type="caution">
    <text evidence="11">The sequence shown here is derived from an EMBL/GenBank/DDBJ whole genome shotgun (WGS) entry which is preliminary data.</text>
</comment>
<dbReference type="SUPFAM" id="SSF55729">
    <property type="entry name" value="Acyl-CoA N-acyltransferases (Nat)"/>
    <property type="match status" value="1"/>
</dbReference>
<dbReference type="GO" id="GO:0047663">
    <property type="term" value="F:aminoglycoside 6'-N-acetyltransferase activity"/>
    <property type="evidence" value="ECO:0007669"/>
    <property type="project" value="UniProtKB-EC"/>
</dbReference>
<evidence type="ECO:0000256" key="2">
    <source>
        <dbReference type="ARBA" id="ARBA00012888"/>
    </source>
</evidence>
<evidence type="ECO:0000256" key="5">
    <source>
        <dbReference type="ARBA" id="ARBA00023251"/>
    </source>
</evidence>
<evidence type="ECO:0000313" key="11">
    <source>
        <dbReference type="EMBL" id="GGA23088.1"/>
    </source>
</evidence>
<reference evidence="11" key="1">
    <citation type="journal article" date="2014" name="Int. J. Syst. Evol. Microbiol.">
        <title>Complete genome sequence of Corynebacterium casei LMG S-19264T (=DSM 44701T), isolated from a smear-ripened cheese.</title>
        <authorList>
            <consortium name="US DOE Joint Genome Institute (JGI-PGF)"/>
            <person name="Walter F."/>
            <person name="Albersmeier A."/>
            <person name="Kalinowski J."/>
            <person name="Ruckert C."/>
        </authorList>
    </citation>
    <scope>NUCLEOTIDE SEQUENCE</scope>
    <source>
        <strain evidence="11">CGMCC 1.15880</strain>
    </source>
</reference>
<evidence type="ECO:0000256" key="1">
    <source>
        <dbReference type="ARBA" id="ARBA00011738"/>
    </source>
</evidence>
<evidence type="ECO:0000256" key="6">
    <source>
        <dbReference type="ARBA" id="ARBA00023315"/>
    </source>
</evidence>
<comment type="function">
    <text evidence="9">Catalyzes the transfer of an acetyl group from acetyl-CoA to the 6'-amino group of aminoglycoside molecules conferring resistance to antibiotics containing the purpurosamine ring.</text>
</comment>
<evidence type="ECO:0000313" key="12">
    <source>
        <dbReference type="Proteomes" id="UP000628017"/>
    </source>
</evidence>
<feature type="domain" description="N-acetyltransferase" evidence="10">
    <location>
        <begin position="5"/>
        <end position="150"/>
    </location>
</feature>
<dbReference type="PROSITE" id="PS51186">
    <property type="entry name" value="GNAT"/>
    <property type="match status" value="1"/>
</dbReference>
<keyword evidence="5 9" id="KW-0046">Antibiotic resistance</keyword>